<feature type="transmembrane region" description="Helical" evidence="1">
    <location>
        <begin position="21"/>
        <end position="45"/>
    </location>
</feature>
<keyword evidence="1" id="KW-1133">Transmembrane helix</keyword>
<dbReference type="PANTHER" id="PTHR30572">
    <property type="entry name" value="MEMBRANE COMPONENT OF TRANSPORTER-RELATED"/>
    <property type="match status" value="1"/>
</dbReference>
<comment type="caution">
    <text evidence="3">The sequence shown here is derived from an EMBL/GenBank/DDBJ whole genome shotgun (WGS) entry which is preliminary data.</text>
</comment>
<feature type="domain" description="MacB-like periplasmic core" evidence="2">
    <location>
        <begin position="21"/>
        <end position="66"/>
    </location>
</feature>
<dbReference type="AlphaFoldDB" id="X1RBT5"/>
<gene>
    <name evidence="3" type="ORF">S06H3_58214</name>
</gene>
<organism evidence="3">
    <name type="scientific">marine sediment metagenome</name>
    <dbReference type="NCBI Taxonomy" id="412755"/>
    <lineage>
        <taxon>unclassified sequences</taxon>
        <taxon>metagenomes</taxon>
        <taxon>ecological metagenomes</taxon>
    </lineage>
</organism>
<feature type="non-terminal residue" evidence="3">
    <location>
        <position position="69"/>
    </location>
</feature>
<dbReference type="PANTHER" id="PTHR30572:SF4">
    <property type="entry name" value="ABC TRANSPORTER PERMEASE YTRF"/>
    <property type="match status" value="1"/>
</dbReference>
<evidence type="ECO:0000313" key="3">
    <source>
        <dbReference type="EMBL" id="GAI53054.1"/>
    </source>
</evidence>
<evidence type="ECO:0000256" key="1">
    <source>
        <dbReference type="SAM" id="Phobius"/>
    </source>
</evidence>
<proteinExistence type="predicted"/>
<dbReference type="EMBL" id="BARV01037659">
    <property type="protein sequence ID" value="GAI53054.1"/>
    <property type="molecule type" value="Genomic_DNA"/>
</dbReference>
<keyword evidence="1" id="KW-0472">Membrane</keyword>
<sequence length="69" mass="7441">MKFIEFFSIAIRSLLSNKLRSALTMLGMIIGVGAVIVLMSVGAGLQNYITSTFEEMGSNLLFVTPANPD</sequence>
<dbReference type="InterPro" id="IPR025857">
    <property type="entry name" value="MacB_PCD"/>
</dbReference>
<keyword evidence="1" id="KW-0812">Transmembrane</keyword>
<evidence type="ECO:0000259" key="2">
    <source>
        <dbReference type="Pfam" id="PF12704"/>
    </source>
</evidence>
<dbReference type="GO" id="GO:0022857">
    <property type="term" value="F:transmembrane transporter activity"/>
    <property type="evidence" value="ECO:0007669"/>
    <property type="project" value="TreeGrafter"/>
</dbReference>
<protein>
    <recommendedName>
        <fullName evidence="2">MacB-like periplasmic core domain-containing protein</fullName>
    </recommendedName>
</protein>
<name>X1RBT5_9ZZZZ</name>
<reference evidence="3" key="1">
    <citation type="journal article" date="2014" name="Front. Microbiol.">
        <title>High frequency of phylogenetically diverse reductive dehalogenase-homologous genes in deep subseafloor sedimentary metagenomes.</title>
        <authorList>
            <person name="Kawai M."/>
            <person name="Futagami T."/>
            <person name="Toyoda A."/>
            <person name="Takaki Y."/>
            <person name="Nishi S."/>
            <person name="Hori S."/>
            <person name="Arai W."/>
            <person name="Tsubouchi T."/>
            <person name="Morono Y."/>
            <person name="Uchiyama I."/>
            <person name="Ito T."/>
            <person name="Fujiyama A."/>
            <person name="Inagaki F."/>
            <person name="Takami H."/>
        </authorList>
    </citation>
    <scope>NUCLEOTIDE SEQUENCE</scope>
    <source>
        <strain evidence="3">Expedition CK06-06</strain>
    </source>
</reference>
<dbReference type="InterPro" id="IPR050250">
    <property type="entry name" value="Macrolide_Exporter_MacB"/>
</dbReference>
<dbReference type="GO" id="GO:0005886">
    <property type="term" value="C:plasma membrane"/>
    <property type="evidence" value="ECO:0007669"/>
    <property type="project" value="TreeGrafter"/>
</dbReference>
<accession>X1RBT5</accession>
<dbReference type="Pfam" id="PF12704">
    <property type="entry name" value="MacB_PCD"/>
    <property type="match status" value="1"/>
</dbReference>